<evidence type="ECO:0000313" key="3">
    <source>
        <dbReference type="Proteomes" id="UP000531840"/>
    </source>
</evidence>
<feature type="transmembrane region" description="Helical" evidence="1">
    <location>
        <begin position="12"/>
        <end position="31"/>
    </location>
</feature>
<dbReference type="RefSeq" id="WP_179941270.1">
    <property type="nucleotide sequence ID" value="NZ_JACBYF010000007.1"/>
</dbReference>
<accession>A0ABX2SYQ7</accession>
<comment type="caution">
    <text evidence="2">The sequence shown here is derived from an EMBL/GenBank/DDBJ whole genome shotgun (WGS) entry which is preliminary data.</text>
</comment>
<keyword evidence="1" id="KW-1133">Transmembrane helix</keyword>
<name>A0ABX2SYQ7_9BACL</name>
<keyword evidence="1" id="KW-0472">Membrane</keyword>
<dbReference type="Proteomes" id="UP000531840">
    <property type="component" value="Unassembled WGS sequence"/>
</dbReference>
<evidence type="ECO:0000256" key="1">
    <source>
        <dbReference type="SAM" id="Phobius"/>
    </source>
</evidence>
<gene>
    <name evidence="2" type="ORF">HZY85_04635</name>
</gene>
<organism evidence="2 3">
    <name type="scientific">Gemelliphila palaticanis</name>
    <dbReference type="NCBI Taxonomy" id="81950"/>
    <lineage>
        <taxon>Bacteria</taxon>
        <taxon>Bacillati</taxon>
        <taxon>Bacillota</taxon>
        <taxon>Bacilli</taxon>
        <taxon>Bacillales</taxon>
        <taxon>Gemellaceae</taxon>
        <taxon>Gemelliphila</taxon>
    </lineage>
</organism>
<keyword evidence="1" id="KW-0812">Transmembrane</keyword>
<reference evidence="2 3" key="1">
    <citation type="submission" date="2020-07" db="EMBL/GenBank/DDBJ databases">
        <title>MOT database genomes.</title>
        <authorList>
            <person name="Joseph S."/>
            <person name="Aduse-Opoku J."/>
            <person name="Hashim A."/>
            <person name="Wade W."/>
            <person name="Curtis M."/>
        </authorList>
    </citation>
    <scope>NUCLEOTIDE SEQUENCE [LARGE SCALE GENOMIC DNA]</scope>
    <source>
        <strain evidence="2 3">CIP 106318</strain>
    </source>
</reference>
<keyword evidence="3" id="KW-1185">Reference proteome</keyword>
<proteinExistence type="predicted"/>
<feature type="transmembrane region" description="Helical" evidence="1">
    <location>
        <begin position="185"/>
        <end position="205"/>
    </location>
</feature>
<protein>
    <submittedName>
        <fullName evidence="2">Uncharacterized protein</fullName>
    </submittedName>
</protein>
<sequence length="330" mass="39839">MKINIFANTFSKILWFIILSLISLVIYSVYIETYQDKVDNLIKNNEIYNANDEYIKSKKVLRVRRIKETNITINDNKFYLIFHDNGVNMLDASPNDEKIVNLLKNKDRLEVEKSYLIVEPINYKERKRGRKSARRTVINIPKEMILDFQTEYNLSNILLEHEKDFYSLEITKYLEHYDYNKGKKYNLVFLISTIIIILLIFWRIVANIRKNIHFKEYFNTEFAELYGDVKELLRNADYLDEKLRIAIYKNHMFTFYKGFKVIPLLEVKSMEFNGKYKHNKKRIKKAFIEIYEKSRKFYIVKIKSSNIKDINSLIEYMSVDYKNIRITKTY</sequence>
<evidence type="ECO:0000313" key="2">
    <source>
        <dbReference type="EMBL" id="NYS47481.1"/>
    </source>
</evidence>
<dbReference type="EMBL" id="JACBYF010000007">
    <property type="protein sequence ID" value="NYS47481.1"/>
    <property type="molecule type" value="Genomic_DNA"/>
</dbReference>